<feature type="signal peptide" evidence="1">
    <location>
        <begin position="1"/>
        <end position="21"/>
    </location>
</feature>
<dbReference type="EMBL" id="BAAARE010000003">
    <property type="protein sequence ID" value="GAA2472951.1"/>
    <property type="molecule type" value="Genomic_DNA"/>
</dbReference>
<evidence type="ECO:0000313" key="4">
    <source>
        <dbReference type="Proteomes" id="UP001500730"/>
    </source>
</evidence>
<reference evidence="3 4" key="1">
    <citation type="journal article" date="2019" name="Int. J. Syst. Evol. Microbiol.">
        <title>The Global Catalogue of Microorganisms (GCM) 10K type strain sequencing project: providing services to taxonomists for standard genome sequencing and annotation.</title>
        <authorList>
            <consortium name="The Broad Institute Genomics Platform"/>
            <consortium name="The Broad Institute Genome Sequencing Center for Infectious Disease"/>
            <person name="Wu L."/>
            <person name="Ma J."/>
        </authorList>
    </citation>
    <scope>NUCLEOTIDE SEQUENCE [LARGE SCALE GENOMIC DNA]</scope>
    <source>
        <strain evidence="3 4">JCM 16259</strain>
    </source>
</reference>
<evidence type="ECO:0000259" key="2">
    <source>
        <dbReference type="Pfam" id="PF16107"/>
    </source>
</evidence>
<organism evidence="3 4">
    <name type="scientific">Terrabacter carboxydivorans</name>
    <dbReference type="NCBI Taxonomy" id="619730"/>
    <lineage>
        <taxon>Bacteria</taxon>
        <taxon>Bacillati</taxon>
        <taxon>Actinomycetota</taxon>
        <taxon>Actinomycetes</taxon>
        <taxon>Micrococcales</taxon>
        <taxon>Intrasporangiaceae</taxon>
        <taxon>Terrabacter</taxon>
    </lineage>
</organism>
<evidence type="ECO:0000313" key="3">
    <source>
        <dbReference type="EMBL" id="GAA2472951.1"/>
    </source>
</evidence>
<protein>
    <recommendedName>
        <fullName evidence="2">DUF4825 domain-containing protein</fullName>
    </recommendedName>
</protein>
<sequence length="168" mass="17272">MVHMASTVRRTLGALLLGAVALTGCTTSPPEGGGTDPSATIGVDARAQALWAHRTAYVGDNSKVIALVGDAGFGPAGSFTLSLWTTSKPYAVTVALTDPAKPFGTTDFRAPATLLLGTVTNLDAVHVTAAGQTYSLTAQEASEALGHDVKTLGTDRAALDRYLRSLED</sequence>
<feature type="chain" id="PRO_5045743857" description="DUF4825 domain-containing protein" evidence="1">
    <location>
        <begin position="22"/>
        <end position="168"/>
    </location>
</feature>
<gene>
    <name evidence="3" type="ORF">GCM10009858_07780</name>
</gene>
<feature type="domain" description="DUF4825" evidence="2">
    <location>
        <begin position="50"/>
        <end position="131"/>
    </location>
</feature>
<evidence type="ECO:0000256" key="1">
    <source>
        <dbReference type="SAM" id="SignalP"/>
    </source>
</evidence>
<keyword evidence="4" id="KW-1185">Reference proteome</keyword>
<dbReference type="Proteomes" id="UP001500730">
    <property type="component" value="Unassembled WGS sequence"/>
</dbReference>
<dbReference type="Pfam" id="PF16107">
    <property type="entry name" value="DUF4825"/>
    <property type="match status" value="1"/>
</dbReference>
<name>A0ABN3L028_9MICO</name>
<proteinExistence type="predicted"/>
<dbReference type="InterPro" id="IPR032250">
    <property type="entry name" value="DUF4825"/>
</dbReference>
<comment type="caution">
    <text evidence="3">The sequence shown here is derived from an EMBL/GenBank/DDBJ whole genome shotgun (WGS) entry which is preliminary data.</text>
</comment>
<keyword evidence="1" id="KW-0732">Signal</keyword>
<accession>A0ABN3L028</accession>